<reference evidence="2 3" key="1">
    <citation type="submission" date="2010-08" db="EMBL/GenBank/DDBJ databases">
        <authorList>
            <person name="Weinstock G."/>
            <person name="Sodergren E."/>
            <person name="Clifton S."/>
            <person name="Fulton L."/>
            <person name="Fulton B."/>
            <person name="Courtney L."/>
            <person name="Fronick C."/>
            <person name="Harrison M."/>
            <person name="Strong C."/>
            <person name="Farmer C."/>
            <person name="Delahaunty K."/>
            <person name="Markovic C."/>
            <person name="Hall O."/>
            <person name="Minx P."/>
            <person name="Tomlinson C."/>
            <person name="Mitreva M."/>
            <person name="Hou S."/>
            <person name="Chen J."/>
            <person name="Wollam A."/>
            <person name="Pepin K.H."/>
            <person name="Johnson M."/>
            <person name="Bhonagiri V."/>
            <person name="Zhang X."/>
            <person name="Suruliraj S."/>
            <person name="Warren W."/>
            <person name="Chinwalla A."/>
            <person name="Mardis E.R."/>
            <person name="Wilson R.K."/>
        </authorList>
    </citation>
    <scope>NUCLEOTIDE SEQUENCE [LARGE SCALE GENOMIC DNA]</scope>
    <source>
        <strain evidence="2 3">KLE1255</strain>
    </source>
</reference>
<dbReference type="HOGENOM" id="CLU_082063_1_0_9"/>
<proteinExistence type="predicted"/>
<dbReference type="Pfam" id="PF04404">
    <property type="entry name" value="ERF"/>
    <property type="match status" value="1"/>
</dbReference>
<evidence type="ECO:0000313" key="2">
    <source>
        <dbReference type="EMBL" id="EFQ05172.1"/>
    </source>
</evidence>
<dbReference type="InterPro" id="IPR007499">
    <property type="entry name" value="ERF_bacteria_virus"/>
</dbReference>
<accession>E2ZNS9</accession>
<dbReference type="STRING" id="748224.HMPREF9436_03360"/>
<organism evidence="2 3">
    <name type="scientific">Faecalibacterium cf. prausnitzii KLE1255</name>
    <dbReference type="NCBI Taxonomy" id="748224"/>
    <lineage>
        <taxon>Bacteria</taxon>
        <taxon>Bacillati</taxon>
        <taxon>Bacillota</taxon>
        <taxon>Clostridia</taxon>
        <taxon>Eubacteriales</taxon>
        <taxon>Oscillospiraceae</taxon>
        <taxon>Faecalibacterium</taxon>
    </lineage>
</organism>
<dbReference type="Proteomes" id="UP000006028">
    <property type="component" value="Unassembled WGS sequence"/>
</dbReference>
<dbReference type="OrthoDB" id="1625426at2"/>
<dbReference type="AlphaFoldDB" id="E2ZNS9"/>
<name>E2ZNS9_9FIRM</name>
<dbReference type="EMBL" id="AECU01000248">
    <property type="protein sequence ID" value="EFQ05172.1"/>
    <property type="molecule type" value="Genomic_DNA"/>
</dbReference>
<sequence>MESTSIYAALAAVQSELKAPKGQMNTFGGYRYRSCEDILEAVKPILKAHDLLLTLSDEPKVLEGWHYIEATAKLESLDGGCISVKAYAREPEQKTKMDAAQVTGTSSSYARKYALNGLFCIDDTKDADTDEYHAAEGRNPAGVNKPQKQPAPKREAPAPKRNAPAPKSQPVQEQPFICACCGKPLQPVTYKGRTVEPAETAASTKKKFGRILCWTCAQKQPKEG</sequence>
<gene>
    <name evidence="2" type="ORF">HMPREF9436_03360</name>
</gene>
<evidence type="ECO:0000313" key="3">
    <source>
        <dbReference type="Proteomes" id="UP000006028"/>
    </source>
</evidence>
<protein>
    <submittedName>
        <fullName evidence="2">Erf family protein</fullName>
    </submittedName>
</protein>
<dbReference type="RefSeq" id="WP_005946587.1">
    <property type="nucleotide sequence ID" value="NZ_GL538351.1"/>
</dbReference>
<dbReference type="eggNOG" id="ENOG5032SQ7">
    <property type="taxonomic scope" value="Bacteria"/>
</dbReference>
<feature type="region of interest" description="Disordered" evidence="1">
    <location>
        <begin position="135"/>
        <end position="170"/>
    </location>
</feature>
<dbReference type="BioCyc" id="FCF748224-HMP:GTSS-2332-MONOMER"/>
<comment type="caution">
    <text evidence="2">The sequence shown here is derived from an EMBL/GenBank/DDBJ whole genome shotgun (WGS) entry which is preliminary data.</text>
</comment>
<evidence type="ECO:0000256" key="1">
    <source>
        <dbReference type="SAM" id="MobiDB-lite"/>
    </source>
</evidence>